<evidence type="ECO:0000313" key="3">
    <source>
        <dbReference type="Proteomes" id="UP001177670"/>
    </source>
</evidence>
<dbReference type="EMBL" id="JAHYIQ010000004">
    <property type="protein sequence ID" value="KAK1133073.1"/>
    <property type="molecule type" value="Genomic_DNA"/>
</dbReference>
<protein>
    <submittedName>
        <fullName evidence="2">Uncharacterized protein</fullName>
    </submittedName>
</protein>
<reference evidence="2" key="1">
    <citation type="submission" date="2021-10" db="EMBL/GenBank/DDBJ databases">
        <title>Melipona bicolor Genome sequencing and assembly.</title>
        <authorList>
            <person name="Araujo N.S."/>
            <person name="Arias M.C."/>
        </authorList>
    </citation>
    <scope>NUCLEOTIDE SEQUENCE</scope>
    <source>
        <strain evidence="2">USP_2M_L1-L4_2017</strain>
        <tissue evidence="2">Whole body</tissue>
    </source>
</reference>
<keyword evidence="3" id="KW-1185">Reference proteome</keyword>
<dbReference type="AlphaFoldDB" id="A0AA40G8J3"/>
<gene>
    <name evidence="2" type="ORF">K0M31_014434</name>
</gene>
<dbReference type="Proteomes" id="UP001177670">
    <property type="component" value="Unassembled WGS sequence"/>
</dbReference>
<evidence type="ECO:0000256" key="1">
    <source>
        <dbReference type="SAM" id="MobiDB-lite"/>
    </source>
</evidence>
<evidence type="ECO:0000313" key="2">
    <source>
        <dbReference type="EMBL" id="KAK1133073.1"/>
    </source>
</evidence>
<comment type="caution">
    <text evidence="2">The sequence shown here is derived from an EMBL/GenBank/DDBJ whole genome shotgun (WGS) entry which is preliminary data.</text>
</comment>
<accession>A0AA40G8J3</accession>
<proteinExistence type="predicted"/>
<sequence length="379" mass="42695">MPITEQIRRAAIAWRTTKEQNNSTFLNLSTQVCMNARREEIISNAKINWELLRCHSKSSVNNDNSKNNVKNSNTNAMQIQKSNKFSMLKPKSLENVKSKGFGSLTSINENIEATKINIKKRSNSSDNLFRLKDTIKAYPLEFKLPPILDSIVDSLINNKCDEKIKKNLTKTKLKDDTESISSSDSEILESPENLQSCLNSHLLNSNNYDMPCHISKIIINETFDSINTFNSTQLEIVDEQNDKSYEIFKSCKLPINNKQDLTKISQNIKAQNQHGLTDCQSKSSIDSSGYCSLGSKTNSIDSCKSVLSDFSASSTSKNTLQKYKNIEKDKNKIKSAQGKKIVCYKSNKAAIVRAKYKATAPQSPMPLQNPPKEREQGMR</sequence>
<feature type="region of interest" description="Disordered" evidence="1">
    <location>
        <begin position="357"/>
        <end position="379"/>
    </location>
</feature>
<name>A0AA40G8J3_9HYME</name>
<organism evidence="2 3">
    <name type="scientific">Melipona bicolor</name>
    <dbReference type="NCBI Taxonomy" id="60889"/>
    <lineage>
        <taxon>Eukaryota</taxon>
        <taxon>Metazoa</taxon>
        <taxon>Ecdysozoa</taxon>
        <taxon>Arthropoda</taxon>
        <taxon>Hexapoda</taxon>
        <taxon>Insecta</taxon>
        <taxon>Pterygota</taxon>
        <taxon>Neoptera</taxon>
        <taxon>Endopterygota</taxon>
        <taxon>Hymenoptera</taxon>
        <taxon>Apocrita</taxon>
        <taxon>Aculeata</taxon>
        <taxon>Apoidea</taxon>
        <taxon>Anthophila</taxon>
        <taxon>Apidae</taxon>
        <taxon>Melipona</taxon>
    </lineage>
</organism>